<comment type="subcellular location">
    <subcellularLocation>
        <location evidence="1">Membrane</location>
        <topology evidence="1">Multi-pass membrane protein</topology>
    </subcellularLocation>
</comment>
<protein>
    <submittedName>
        <fullName evidence="11">Transmembrane protein 87A-like</fullName>
    </submittedName>
</protein>
<keyword evidence="5 7" id="KW-0472">Membrane</keyword>
<evidence type="ECO:0000256" key="1">
    <source>
        <dbReference type="ARBA" id="ARBA00004141"/>
    </source>
</evidence>
<dbReference type="GO" id="GO:0005794">
    <property type="term" value="C:Golgi apparatus"/>
    <property type="evidence" value="ECO:0007669"/>
    <property type="project" value="TreeGrafter"/>
</dbReference>
<feature type="transmembrane region" description="Helical" evidence="7">
    <location>
        <begin position="449"/>
        <end position="472"/>
    </location>
</feature>
<reference evidence="11" key="1">
    <citation type="submission" date="2025-08" db="UniProtKB">
        <authorList>
            <consortium name="RefSeq"/>
        </authorList>
    </citation>
    <scope>IDENTIFICATION</scope>
</reference>
<evidence type="ECO:0000256" key="5">
    <source>
        <dbReference type="ARBA" id="ARBA00023136"/>
    </source>
</evidence>
<feature type="chain" id="PRO_5034120751" evidence="8">
    <location>
        <begin position="24"/>
        <end position="602"/>
    </location>
</feature>
<feature type="transmembrane region" description="Helical" evidence="7">
    <location>
        <begin position="380"/>
        <end position="398"/>
    </location>
</feature>
<dbReference type="PANTHER" id="PTHR21229:SF1">
    <property type="entry name" value="GH17801P"/>
    <property type="match status" value="1"/>
</dbReference>
<name>A0A8B7YQF9_ACAPL</name>
<dbReference type="InterPro" id="IPR009637">
    <property type="entry name" value="GPR107/GPR108-like"/>
</dbReference>
<dbReference type="GO" id="GO:0016020">
    <property type="term" value="C:membrane"/>
    <property type="evidence" value="ECO:0007669"/>
    <property type="project" value="UniProtKB-SubCell"/>
</dbReference>
<evidence type="ECO:0000256" key="8">
    <source>
        <dbReference type="SAM" id="SignalP"/>
    </source>
</evidence>
<dbReference type="Pfam" id="PF06814">
    <property type="entry name" value="GOST_TM"/>
    <property type="match status" value="1"/>
</dbReference>
<keyword evidence="3 8" id="KW-0732">Signal</keyword>
<dbReference type="OMA" id="TKAPNDD"/>
<feature type="signal peptide" evidence="8">
    <location>
        <begin position="1"/>
        <end position="23"/>
    </location>
</feature>
<keyword evidence="2 7" id="KW-0812">Transmembrane</keyword>
<keyword evidence="10" id="KW-1185">Reference proteome</keyword>
<feature type="transmembrane region" description="Helical" evidence="7">
    <location>
        <begin position="308"/>
        <end position="328"/>
    </location>
</feature>
<dbReference type="InterPro" id="IPR053937">
    <property type="entry name" value="GOST_TM"/>
</dbReference>
<feature type="compositionally biased region" description="Low complexity" evidence="6">
    <location>
        <begin position="161"/>
        <end position="172"/>
    </location>
</feature>
<keyword evidence="4 7" id="KW-1133">Transmembrane helix</keyword>
<evidence type="ECO:0000256" key="6">
    <source>
        <dbReference type="SAM" id="MobiDB-lite"/>
    </source>
</evidence>
<feature type="transmembrane region" description="Helical" evidence="7">
    <location>
        <begin position="492"/>
        <end position="509"/>
    </location>
</feature>
<organism evidence="10 11">
    <name type="scientific">Acanthaster planci</name>
    <name type="common">Crown-of-thorns starfish</name>
    <dbReference type="NCBI Taxonomy" id="133434"/>
    <lineage>
        <taxon>Eukaryota</taxon>
        <taxon>Metazoa</taxon>
        <taxon>Echinodermata</taxon>
        <taxon>Eleutherozoa</taxon>
        <taxon>Asterozoa</taxon>
        <taxon>Asteroidea</taxon>
        <taxon>Valvatacea</taxon>
        <taxon>Valvatida</taxon>
        <taxon>Acanthasteridae</taxon>
        <taxon>Acanthaster</taxon>
    </lineage>
</organism>
<evidence type="ECO:0000256" key="3">
    <source>
        <dbReference type="ARBA" id="ARBA00022729"/>
    </source>
</evidence>
<evidence type="ECO:0000313" key="11">
    <source>
        <dbReference type="RefSeq" id="XP_022093666.1"/>
    </source>
</evidence>
<dbReference type="PANTHER" id="PTHR21229">
    <property type="entry name" value="LUNG SEVEN TRANSMEMBRANE RECEPTOR"/>
    <property type="match status" value="1"/>
</dbReference>
<feature type="region of interest" description="Disordered" evidence="6">
    <location>
        <begin position="158"/>
        <end position="222"/>
    </location>
</feature>
<feature type="transmembrane region" description="Helical" evidence="7">
    <location>
        <begin position="277"/>
        <end position="296"/>
    </location>
</feature>
<dbReference type="Proteomes" id="UP000694845">
    <property type="component" value="Unplaced"/>
</dbReference>
<dbReference type="RefSeq" id="XP_022093666.1">
    <property type="nucleotide sequence ID" value="XM_022237974.1"/>
</dbReference>
<evidence type="ECO:0000313" key="10">
    <source>
        <dbReference type="Proteomes" id="UP000694845"/>
    </source>
</evidence>
<dbReference type="GO" id="GO:0005829">
    <property type="term" value="C:cytosol"/>
    <property type="evidence" value="ECO:0007669"/>
    <property type="project" value="GOC"/>
</dbReference>
<evidence type="ECO:0000259" key="9">
    <source>
        <dbReference type="Pfam" id="PF06814"/>
    </source>
</evidence>
<dbReference type="KEGG" id="aplc:110980908"/>
<proteinExistence type="predicted"/>
<sequence>MDSCGRTCYFVLVLILFANWCSCDSPEQGIFSFPLDEANRFGGVSKNLQVETEIGITVECADAKEGKFTVEWMVRFTECNELRPELIVNSSTFIESLFSGNGAEQSMLTEEDYIAVEKSNMSNEMTCQGHTNLKDETDSNSFTCVTQYDQMPHCNFIGVRPPTEAAPTTAPAKGQPKQSAPTKDKDAKPAIKRRAAPPSTASVASKPVNATETPKSNTTTTSLLKDRVTKINERPGRYWVLVHVKSMESAKKDTKVTVTIKMKSPSGFLSAYQAPLLAFYGVMCGVYSILTFIWLVMMALQWRDLLRIQFWIGAVMLLGLLEKAVFYAEYENVNKTGISVPGGIIIAELLSCVKRSLARMLVIIVSLGYGITRPRLGRDLHWVLGAGMLYLILSSVESCLRVEGTEQHDMIAILPLAVLDAIICWWIFKSLVDTTRTLRLRRNMVKLWLYRHFTNTLIFCVVAAVIFLLWSTKTHRWTECMKKWNELWLDDAYWHVLFCIILIVIVILFRPTANNQRYAYSPLTDREADDESHEPMLNDAFEGMKMRNVVTNRNESQSSNKVEDDLKWVEDNIPASVADAALGAFDDSEEELVTNLERSKLE</sequence>
<dbReference type="OrthoDB" id="19932at2759"/>
<dbReference type="GeneID" id="110980908"/>
<evidence type="ECO:0000256" key="4">
    <source>
        <dbReference type="ARBA" id="ARBA00022989"/>
    </source>
</evidence>
<evidence type="ECO:0000256" key="2">
    <source>
        <dbReference type="ARBA" id="ARBA00022692"/>
    </source>
</evidence>
<gene>
    <name evidence="11" type="primary">LOC110980908</name>
</gene>
<feature type="transmembrane region" description="Helical" evidence="7">
    <location>
        <begin position="410"/>
        <end position="428"/>
    </location>
</feature>
<feature type="compositionally biased region" description="Low complexity" evidence="6">
    <location>
        <begin position="211"/>
        <end position="221"/>
    </location>
</feature>
<feature type="domain" description="GOST seven transmembrane" evidence="9">
    <location>
        <begin position="275"/>
        <end position="516"/>
    </location>
</feature>
<dbReference type="AlphaFoldDB" id="A0A8B7YQF9"/>
<dbReference type="GO" id="GO:0042147">
    <property type="term" value="P:retrograde transport, endosome to Golgi"/>
    <property type="evidence" value="ECO:0007669"/>
    <property type="project" value="TreeGrafter"/>
</dbReference>
<evidence type="ECO:0000256" key="7">
    <source>
        <dbReference type="SAM" id="Phobius"/>
    </source>
</evidence>
<accession>A0A8B7YQF9</accession>